<dbReference type="OrthoDB" id="6173967at2"/>
<dbReference type="KEGG" id="sva:SVA_2711"/>
<gene>
    <name evidence="2" type="ORF">SVA_2711</name>
</gene>
<feature type="signal peptide" evidence="1">
    <location>
        <begin position="1"/>
        <end position="25"/>
    </location>
</feature>
<evidence type="ECO:0000313" key="2">
    <source>
        <dbReference type="EMBL" id="BAU49259.1"/>
    </source>
</evidence>
<sequence>MRTGYMMGLRLVGVLALAISSAGHAASYEQVVDGIAIYFGVVPAELVRGHPREHPESGMHGGAPVGESHLMVALFDAKTGNRITDARIAASVTGDAGAKLEKRLEPMTVAGALTFGNYFYLSGSGPYRIDLQILLPGRSTPVRARFEWGRS</sequence>
<evidence type="ECO:0000256" key="1">
    <source>
        <dbReference type="SAM" id="SignalP"/>
    </source>
</evidence>
<dbReference type="Proteomes" id="UP000218899">
    <property type="component" value="Chromosome"/>
</dbReference>
<dbReference type="EMBL" id="AP014936">
    <property type="protein sequence ID" value="BAU49259.1"/>
    <property type="molecule type" value="Genomic_DNA"/>
</dbReference>
<dbReference type="AlphaFoldDB" id="A0A1B4V6T6"/>
<protein>
    <recommendedName>
        <fullName evidence="4">DUF4426 domain-containing protein</fullName>
    </recommendedName>
</protein>
<feature type="chain" id="PRO_5008571204" description="DUF4426 domain-containing protein" evidence="1">
    <location>
        <begin position="26"/>
        <end position="151"/>
    </location>
</feature>
<organism evidence="2 3">
    <name type="scientific">Sulfurifustis variabilis</name>
    <dbReference type="NCBI Taxonomy" id="1675686"/>
    <lineage>
        <taxon>Bacteria</taxon>
        <taxon>Pseudomonadati</taxon>
        <taxon>Pseudomonadota</taxon>
        <taxon>Gammaproteobacteria</taxon>
        <taxon>Acidiferrobacterales</taxon>
        <taxon>Acidiferrobacteraceae</taxon>
        <taxon>Sulfurifustis</taxon>
    </lineage>
</organism>
<evidence type="ECO:0008006" key="4">
    <source>
        <dbReference type="Google" id="ProtNLM"/>
    </source>
</evidence>
<keyword evidence="1" id="KW-0732">Signal</keyword>
<keyword evidence="3" id="KW-1185">Reference proteome</keyword>
<dbReference type="RefSeq" id="WP_096461687.1">
    <property type="nucleotide sequence ID" value="NZ_AP014936.1"/>
</dbReference>
<name>A0A1B4V6T6_9GAMM</name>
<reference evidence="2 3" key="1">
    <citation type="submission" date="2015-08" db="EMBL/GenBank/DDBJ databases">
        <title>Complete genome sequence of Sulfurifustis variabilis.</title>
        <authorList>
            <person name="Miura A."/>
            <person name="Kojima H."/>
            <person name="Fukui M."/>
        </authorList>
    </citation>
    <scope>NUCLEOTIDE SEQUENCE [LARGE SCALE GENOMIC DNA]</scope>
    <source>
        <strain evidence="3">skN76</strain>
    </source>
</reference>
<accession>A0A1B4V6T6</accession>
<proteinExistence type="predicted"/>
<evidence type="ECO:0000313" key="3">
    <source>
        <dbReference type="Proteomes" id="UP000218899"/>
    </source>
</evidence>